<evidence type="ECO:0000313" key="2">
    <source>
        <dbReference type="EMBL" id="RUO23337.1"/>
    </source>
</evidence>
<keyword evidence="1" id="KW-1133">Transmembrane helix</keyword>
<proteinExistence type="predicted"/>
<sequence>MQKQNTGGNEPTAKQSAMAVSQRVIWIGLAILLLTIPVWFDAVVMPGDYVFVWRWTESQIIFESLITVGFLLAAIAGYFLLRRVALDWQYWKIARLGIFIWIAMLVLLTAFSLLIYYAGDQDVRAEYEGEGYTVSALGSGVEENSQFFVVMSCDQRGIYKRVIHIDRFIGADDVEFRLDGENLNAHYTIEGRELRYQTYALGDLYQQCLTGDSPRPFE</sequence>
<feature type="transmembrane region" description="Helical" evidence="1">
    <location>
        <begin position="93"/>
        <end position="118"/>
    </location>
</feature>
<dbReference type="AlphaFoldDB" id="A0A432W290"/>
<reference evidence="3" key="1">
    <citation type="journal article" date="2018" name="Front. Microbiol.">
        <title>Genome-Based Analysis Reveals the Taxonomy and Diversity of the Family Idiomarinaceae.</title>
        <authorList>
            <person name="Liu Y."/>
            <person name="Lai Q."/>
            <person name="Shao Z."/>
        </authorList>
    </citation>
    <scope>NUCLEOTIDE SEQUENCE [LARGE SCALE GENOMIC DNA]</scope>
    <source>
        <strain evidence="3">GBPy7</strain>
    </source>
</reference>
<evidence type="ECO:0000256" key="1">
    <source>
        <dbReference type="SAM" id="Phobius"/>
    </source>
</evidence>
<feature type="transmembrane region" description="Helical" evidence="1">
    <location>
        <begin position="24"/>
        <end position="40"/>
    </location>
</feature>
<accession>A0A432W290</accession>
<organism evidence="2 3">
    <name type="scientific">Aliidiomarina iranensis</name>
    <dbReference type="NCBI Taxonomy" id="1434071"/>
    <lineage>
        <taxon>Bacteria</taxon>
        <taxon>Pseudomonadati</taxon>
        <taxon>Pseudomonadota</taxon>
        <taxon>Gammaproteobacteria</taxon>
        <taxon>Alteromonadales</taxon>
        <taxon>Idiomarinaceae</taxon>
        <taxon>Aliidiomarina</taxon>
    </lineage>
</organism>
<feature type="transmembrane region" description="Helical" evidence="1">
    <location>
        <begin position="60"/>
        <end position="81"/>
    </location>
</feature>
<dbReference type="OrthoDB" id="6399793at2"/>
<dbReference type="Proteomes" id="UP000288395">
    <property type="component" value="Unassembled WGS sequence"/>
</dbReference>
<comment type="caution">
    <text evidence="2">The sequence shown here is derived from an EMBL/GenBank/DDBJ whole genome shotgun (WGS) entry which is preliminary data.</text>
</comment>
<name>A0A432W290_9GAMM</name>
<keyword evidence="1" id="KW-0472">Membrane</keyword>
<protein>
    <submittedName>
        <fullName evidence="2">Uncharacterized protein</fullName>
    </submittedName>
</protein>
<dbReference type="RefSeq" id="WP_126764899.1">
    <property type="nucleotide sequence ID" value="NZ_PIPJ01000001.1"/>
</dbReference>
<evidence type="ECO:0000313" key="3">
    <source>
        <dbReference type="Proteomes" id="UP000288395"/>
    </source>
</evidence>
<gene>
    <name evidence="2" type="ORF">CWE08_01425</name>
</gene>
<keyword evidence="3" id="KW-1185">Reference proteome</keyword>
<dbReference type="EMBL" id="PIPJ01000001">
    <property type="protein sequence ID" value="RUO23337.1"/>
    <property type="molecule type" value="Genomic_DNA"/>
</dbReference>
<keyword evidence="1" id="KW-0812">Transmembrane</keyword>